<name>A0A6L3W596_9ACTN</name>
<dbReference type="Proteomes" id="UP000483004">
    <property type="component" value="Unassembled WGS sequence"/>
</dbReference>
<dbReference type="OrthoDB" id="136577at85012"/>
<evidence type="ECO:0000256" key="1">
    <source>
        <dbReference type="SAM" id="Phobius"/>
    </source>
</evidence>
<keyword evidence="1" id="KW-0472">Membrane</keyword>
<dbReference type="EMBL" id="WBMR01000003">
    <property type="protein sequence ID" value="KAB2388824.1"/>
    <property type="molecule type" value="Genomic_DNA"/>
</dbReference>
<feature type="transmembrane region" description="Helical" evidence="1">
    <location>
        <begin position="87"/>
        <end position="111"/>
    </location>
</feature>
<accession>A0A6L3W596</accession>
<feature type="transmembrane region" description="Helical" evidence="1">
    <location>
        <begin position="131"/>
        <end position="151"/>
    </location>
</feature>
<comment type="caution">
    <text evidence="2">The sequence shown here is derived from an EMBL/GenBank/DDBJ whole genome shotgun (WGS) entry which is preliminary data.</text>
</comment>
<dbReference type="AlphaFoldDB" id="A0A6L3W596"/>
<keyword evidence="1" id="KW-1133">Transmembrane helix</keyword>
<reference evidence="2 3" key="1">
    <citation type="submission" date="2019-09" db="EMBL/GenBank/DDBJ databases">
        <title>Actinomadura physcomitrii sp. nov., a novel actinomycete isolated from moss [Physcomitrium sphaericum (Ludw) Fuernr].</title>
        <authorList>
            <person name="Liu C."/>
            <person name="Zhuang X."/>
        </authorList>
    </citation>
    <scope>NUCLEOTIDE SEQUENCE [LARGE SCALE GENOMIC DNA]</scope>
    <source>
        <strain evidence="2 3">CYP1-1B</strain>
    </source>
</reference>
<gene>
    <name evidence="2" type="ORF">F9B16_02600</name>
</gene>
<protein>
    <submittedName>
        <fullName evidence="2">Uncharacterized protein</fullName>
    </submittedName>
</protein>
<evidence type="ECO:0000313" key="3">
    <source>
        <dbReference type="Proteomes" id="UP000483004"/>
    </source>
</evidence>
<keyword evidence="1" id="KW-0812">Transmembrane</keyword>
<feature type="transmembrane region" description="Helical" evidence="1">
    <location>
        <begin position="45"/>
        <end position="67"/>
    </location>
</feature>
<evidence type="ECO:0000313" key="2">
    <source>
        <dbReference type="EMBL" id="KAB2388824.1"/>
    </source>
</evidence>
<sequence>MRPHIDEPAPLPMGIHPKDMEDTDTATDRLHHRARTAPSRCWRRTALAVPPLAVLACALFGAIISLSNSYTHHESQACHWMPLPWTIWATSYGGLLAALGAVVLWIALWWYARARGWDQDATWQGRLASGFAMLGGLAVLVLIGAVVLTHLESAEITARLGQPMCEGFGLQMP</sequence>
<proteinExistence type="predicted"/>
<dbReference type="RefSeq" id="WP_151538170.1">
    <property type="nucleotide sequence ID" value="NZ_WBMR01000003.1"/>
</dbReference>
<keyword evidence="3" id="KW-1185">Reference proteome</keyword>
<organism evidence="2 3">
    <name type="scientific">Actinomadura montaniterrae</name>
    <dbReference type="NCBI Taxonomy" id="1803903"/>
    <lineage>
        <taxon>Bacteria</taxon>
        <taxon>Bacillati</taxon>
        <taxon>Actinomycetota</taxon>
        <taxon>Actinomycetes</taxon>
        <taxon>Streptosporangiales</taxon>
        <taxon>Thermomonosporaceae</taxon>
        <taxon>Actinomadura</taxon>
    </lineage>
</organism>